<evidence type="ECO:0000256" key="2">
    <source>
        <dbReference type="ARBA" id="ARBA00009810"/>
    </source>
</evidence>
<gene>
    <name evidence="10" type="ORF">E5A73_19915</name>
</gene>
<comment type="similarity">
    <text evidence="2 8">Belongs to the TonB-dependent receptor family.</text>
</comment>
<dbReference type="Proteomes" id="UP000306147">
    <property type="component" value="Unassembled WGS sequence"/>
</dbReference>
<dbReference type="SMART" id="SM00965">
    <property type="entry name" value="STN"/>
    <property type="match status" value="1"/>
</dbReference>
<evidence type="ECO:0000256" key="7">
    <source>
        <dbReference type="ARBA" id="ARBA00023237"/>
    </source>
</evidence>
<evidence type="ECO:0000313" key="10">
    <source>
        <dbReference type="EMBL" id="TGX49209.1"/>
    </source>
</evidence>
<dbReference type="PANTHER" id="PTHR30069:SF41">
    <property type="entry name" value="HEME_HEMOPEXIN UTILIZATION PROTEIN C"/>
    <property type="match status" value="1"/>
</dbReference>
<dbReference type="EMBL" id="SRXT01000009">
    <property type="protein sequence ID" value="TGX49209.1"/>
    <property type="molecule type" value="Genomic_DNA"/>
</dbReference>
<dbReference type="OrthoDB" id="9760333at2"/>
<keyword evidence="6 8" id="KW-0472">Membrane</keyword>
<keyword evidence="3 8" id="KW-0813">Transport</keyword>
<organism evidence="10 11">
    <name type="scientific">Sphingomonas gei</name>
    <dbReference type="NCBI Taxonomy" id="1395960"/>
    <lineage>
        <taxon>Bacteria</taxon>
        <taxon>Pseudomonadati</taxon>
        <taxon>Pseudomonadota</taxon>
        <taxon>Alphaproteobacteria</taxon>
        <taxon>Sphingomonadales</taxon>
        <taxon>Sphingomonadaceae</taxon>
        <taxon>Sphingomonas</taxon>
    </lineage>
</organism>
<dbReference type="Gene3D" id="3.55.50.30">
    <property type="match status" value="1"/>
</dbReference>
<evidence type="ECO:0000259" key="9">
    <source>
        <dbReference type="SMART" id="SM00965"/>
    </source>
</evidence>
<name>A0A4S1X013_9SPHN</name>
<keyword evidence="5 8" id="KW-0812">Transmembrane</keyword>
<dbReference type="InterPro" id="IPR039426">
    <property type="entry name" value="TonB-dep_rcpt-like"/>
</dbReference>
<evidence type="ECO:0000256" key="1">
    <source>
        <dbReference type="ARBA" id="ARBA00004571"/>
    </source>
</evidence>
<keyword evidence="4 8" id="KW-1134">Transmembrane beta strand</keyword>
<protein>
    <submittedName>
        <fullName evidence="10">TonB-dependent receptor</fullName>
    </submittedName>
</protein>
<feature type="domain" description="Secretin/TonB short N-terminal" evidence="9">
    <location>
        <begin position="1"/>
        <end position="51"/>
    </location>
</feature>
<comment type="caution">
    <text evidence="10">The sequence shown here is derived from an EMBL/GenBank/DDBJ whole genome shotgun (WGS) entry which is preliminary data.</text>
</comment>
<dbReference type="PROSITE" id="PS52016">
    <property type="entry name" value="TONB_DEPENDENT_REC_3"/>
    <property type="match status" value="1"/>
</dbReference>
<dbReference type="InterPro" id="IPR011662">
    <property type="entry name" value="Secretin/TonB_short_N"/>
</dbReference>
<dbReference type="Gene3D" id="2.40.170.20">
    <property type="entry name" value="TonB-dependent receptor, beta-barrel domain"/>
    <property type="match status" value="1"/>
</dbReference>
<evidence type="ECO:0000256" key="6">
    <source>
        <dbReference type="ARBA" id="ARBA00023136"/>
    </source>
</evidence>
<accession>A0A4S1X013</accession>
<dbReference type="PANTHER" id="PTHR30069">
    <property type="entry name" value="TONB-DEPENDENT OUTER MEMBRANE RECEPTOR"/>
    <property type="match status" value="1"/>
</dbReference>
<proteinExistence type="inferred from homology"/>
<evidence type="ECO:0000256" key="3">
    <source>
        <dbReference type="ARBA" id="ARBA00022448"/>
    </source>
</evidence>
<evidence type="ECO:0000256" key="5">
    <source>
        <dbReference type="ARBA" id="ARBA00022692"/>
    </source>
</evidence>
<dbReference type="GO" id="GO:0009279">
    <property type="term" value="C:cell outer membrane"/>
    <property type="evidence" value="ECO:0007669"/>
    <property type="project" value="UniProtKB-SubCell"/>
</dbReference>
<dbReference type="GO" id="GO:0015344">
    <property type="term" value="F:siderophore uptake transmembrane transporter activity"/>
    <property type="evidence" value="ECO:0007669"/>
    <property type="project" value="TreeGrafter"/>
</dbReference>
<evidence type="ECO:0000313" key="11">
    <source>
        <dbReference type="Proteomes" id="UP000306147"/>
    </source>
</evidence>
<keyword evidence="10" id="KW-0675">Receptor</keyword>
<evidence type="ECO:0000256" key="8">
    <source>
        <dbReference type="PROSITE-ProRule" id="PRU01360"/>
    </source>
</evidence>
<dbReference type="InterPro" id="IPR036942">
    <property type="entry name" value="Beta-barrel_TonB_sf"/>
</dbReference>
<keyword evidence="11" id="KW-1185">Reference proteome</keyword>
<dbReference type="Pfam" id="PF07715">
    <property type="entry name" value="Plug"/>
    <property type="match status" value="1"/>
</dbReference>
<dbReference type="Gene3D" id="2.170.130.10">
    <property type="entry name" value="TonB-dependent receptor, plug domain"/>
    <property type="match status" value="1"/>
</dbReference>
<sequence>MQVSVDAATVRGVASAGATGKMSRSEALARLLAGSGYAGQIDGRVVTLAPVGQVEDGAIATGPLQVQGDQRLATTAGEDRDARGADDIYDRDATTTYMGKDEVERYKGVTSSDVLKGMLGVYSGDARNGGAIDPSIRGVSGPGRVPVIIDGTEQALTVWRGYNGVSNRAYIDPNLISGIQVEKGPVAARGVNGSIGGAVVIHTLDADDILRKDQKFGIEVKLEGGNNSTEPRWPHLFLGQDYHNIPGYPGSRGTPGNIIYPANDPAVLVMARTSHDNDFFSLGDKAARVALAGRLGDLDLFGAYAYRTHGNYFAGESGAGYYSQNVDPKYQGTFVQRMAFNYLPGTEITNTSSRTSSWLGKLVWHISDVSDLKAGYRDTRSTYGDIMASRLLGWGGHVGSIQWPASHVHAQAYNLDYRLQPGLWWLDLKASFWDTHTLSDTNSNGGYPESASYTNPILQDTASAHSRNDRFGVIASNQLKLGSRLDLLVQGNWQREVLRPRGESLLDATAPKCASFFCGTSRSGRREEYRIDLKSEWRPFSFLKLNAGLTYAGFHATDDYLRDQIAAGKAPKMYPIVGYSAVVDYNVTDAQSWNDYLYLQYFNPNDPSTYLAQIKYSPYDLSYNGIRQLRDIDPFFVDQDGKFTRGQNPCLNGTFKAPPFDPKSCKLGTSFQELRAATYADTHLAARNWAPMGSATVYLSTSSRFYVRYAEAYRYPSIFESTIGFSQSYNPLARVKPEHAHSLEAAFVQDMGSTLGLGRGQKADLKLTWYRNVTTDVIERNTNLVISNIDKQILSGLEVQARYDNGWLFGDFGYAHVFTNKVCDQSTATTLDSGHTGLDRIPDCVKYGFYGGYLLTQAAPDNSLNLTLGARVLNRRLEFGPRFTWYSEYKNKLLDTLVNVPDNDKVQGYALNVPYAWGANLTVDAYVRFRINPRFTAEIDGTNLTDRYYGDPLTRSLNPAPGRTVRISLTGRL</sequence>
<keyword evidence="7 8" id="KW-0998">Cell outer membrane</keyword>
<comment type="subcellular location">
    <subcellularLocation>
        <location evidence="1 8">Cell outer membrane</location>
        <topology evidence="1 8">Multi-pass membrane protein</topology>
    </subcellularLocation>
</comment>
<dbReference type="SUPFAM" id="SSF56935">
    <property type="entry name" value="Porins"/>
    <property type="match status" value="1"/>
</dbReference>
<evidence type="ECO:0000256" key="4">
    <source>
        <dbReference type="ARBA" id="ARBA00022452"/>
    </source>
</evidence>
<dbReference type="GO" id="GO:0044718">
    <property type="term" value="P:siderophore transmembrane transport"/>
    <property type="evidence" value="ECO:0007669"/>
    <property type="project" value="TreeGrafter"/>
</dbReference>
<dbReference type="AlphaFoldDB" id="A0A4S1X013"/>
<dbReference type="InterPro" id="IPR012910">
    <property type="entry name" value="Plug_dom"/>
</dbReference>
<dbReference type="InterPro" id="IPR037066">
    <property type="entry name" value="Plug_dom_sf"/>
</dbReference>
<reference evidence="10 11" key="1">
    <citation type="submission" date="2019-04" db="EMBL/GenBank/DDBJ databases">
        <title>Sphingomonas psychrotolerans sp. nov., isolated from soil in the Tianshan Mountains, Xinjiang, China.</title>
        <authorList>
            <person name="Luo Y."/>
            <person name="Sheng H."/>
        </authorList>
    </citation>
    <scope>NUCLEOTIDE SEQUENCE [LARGE SCALE GENOMIC DNA]</scope>
    <source>
        <strain evidence="10 11">ZFGT-11</strain>
    </source>
</reference>